<feature type="region of interest" description="Disordered" evidence="1">
    <location>
        <begin position="1"/>
        <end position="116"/>
    </location>
</feature>
<name>A0A7C8YZX6_OPUST</name>
<feature type="compositionally biased region" description="Low complexity" evidence="1">
    <location>
        <begin position="168"/>
        <end position="198"/>
    </location>
</feature>
<reference evidence="2" key="2">
    <citation type="submission" date="2020-07" db="EMBL/GenBank/DDBJ databases">
        <authorList>
            <person name="Vera ALvarez R."/>
            <person name="Arias-Moreno D.M."/>
            <person name="Jimenez-Jacinto V."/>
            <person name="Jimenez-Bremont J.F."/>
            <person name="Swaminathan K."/>
            <person name="Moose S.P."/>
            <person name="Guerrero-Gonzalez M.L."/>
            <person name="Marino-Ramirez L."/>
            <person name="Landsman D."/>
            <person name="Rodriguez-Kessler M."/>
            <person name="Delgado-Sanchez P."/>
        </authorList>
    </citation>
    <scope>NUCLEOTIDE SEQUENCE</scope>
    <source>
        <tissue evidence="2">Cladode</tissue>
    </source>
</reference>
<evidence type="ECO:0000256" key="1">
    <source>
        <dbReference type="SAM" id="MobiDB-lite"/>
    </source>
</evidence>
<accession>A0A7C8YZX6</accession>
<feature type="compositionally biased region" description="Basic and acidic residues" evidence="1">
    <location>
        <begin position="1"/>
        <end position="12"/>
    </location>
</feature>
<evidence type="ECO:0000313" key="2">
    <source>
        <dbReference type="EMBL" id="MBA4630978.1"/>
    </source>
</evidence>
<protein>
    <submittedName>
        <fullName evidence="2">Uncharacterized protein</fullName>
    </submittedName>
</protein>
<dbReference type="PANTHER" id="PTHR35466:SF4">
    <property type="entry name" value="EXPRESSED PROTEIN"/>
    <property type="match status" value="1"/>
</dbReference>
<reference evidence="2" key="1">
    <citation type="journal article" date="2013" name="J. Plant Res.">
        <title>Effect of fungi and light on seed germination of three Opuntia species from semiarid lands of central Mexico.</title>
        <authorList>
            <person name="Delgado-Sanchez P."/>
            <person name="Jimenez-Bremont J.F."/>
            <person name="Guerrero-Gonzalez Mde L."/>
            <person name="Flores J."/>
        </authorList>
    </citation>
    <scope>NUCLEOTIDE SEQUENCE</scope>
    <source>
        <tissue evidence="2">Cladode</tissue>
    </source>
</reference>
<proteinExistence type="predicted"/>
<organism evidence="2">
    <name type="scientific">Opuntia streptacantha</name>
    <name type="common">Prickly pear cactus</name>
    <name type="synonym">Opuntia cardona</name>
    <dbReference type="NCBI Taxonomy" id="393608"/>
    <lineage>
        <taxon>Eukaryota</taxon>
        <taxon>Viridiplantae</taxon>
        <taxon>Streptophyta</taxon>
        <taxon>Embryophyta</taxon>
        <taxon>Tracheophyta</taxon>
        <taxon>Spermatophyta</taxon>
        <taxon>Magnoliopsida</taxon>
        <taxon>eudicotyledons</taxon>
        <taxon>Gunneridae</taxon>
        <taxon>Pentapetalae</taxon>
        <taxon>Caryophyllales</taxon>
        <taxon>Cactineae</taxon>
        <taxon>Cactaceae</taxon>
        <taxon>Opuntioideae</taxon>
        <taxon>Opuntia</taxon>
    </lineage>
</organism>
<feature type="region of interest" description="Disordered" evidence="1">
    <location>
        <begin position="139"/>
        <end position="198"/>
    </location>
</feature>
<sequence length="198" mass="22279">MSSSETRERNMGVEEEEEEVDGSFKKPGAIPFKWETRPGVPKPDPQPPLSYSDNNKEEEEETHTSHSSSPSTPQYLSLTPPPRTQSLRSISRLRSNVQWYDPDPDPGPPLLARPESISAGSFLSPRLRWKWGWKKLAAKTKPKLEPKREPEPKSDDHGSKFERLARWSVSSTRKSLSLSPLHRSSSVSFSSNRSGSSP</sequence>
<feature type="compositionally biased region" description="Basic and acidic residues" evidence="1">
    <location>
        <begin position="142"/>
        <end position="165"/>
    </location>
</feature>
<dbReference type="AlphaFoldDB" id="A0A7C8YZX6"/>
<dbReference type="PANTHER" id="PTHR35466">
    <property type="entry name" value="SERINE/ARGININE REPETITIVE MATRIX PROTEIN 1"/>
    <property type="match status" value="1"/>
</dbReference>
<feature type="compositionally biased region" description="Polar residues" evidence="1">
    <location>
        <begin position="84"/>
        <end position="98"/>
    </location>
</feature>
<dbReference type="EMBL" id="GISG01076068">
    <property type="protein sequence ID" value="MBA4630978.1"/>
    <property type="molecule type" value="Transcribed_RNA"/>
</dbReference>